<comment type="similarity">
    <text evidence="2">Belongs to the MipA/OmpV family.</text>
</comment>
<protein>
    <recommendedName>
        <fullName evidence="9">Outer membrane scaffolding protein for murein synthesis (MipA/OmpV family)</fullName>
    </recommendedName>
</protein>
<evidence type="ECO:0000313" key="8">
    <source>
        <dbReference type="Proteomes" id="UP000318422"/>
    </source>
</evidence>
<dbReference type="Proteomes" id="UP000318422">
    <property type="component" value="Unassembled WGS sequence"/>
</dbReference>
<dbReference type="Pfam" id="PF06629">
    <property type="entry name" value="MipA"/>
    <property type="match status" value="1"/>
</dbReference>
<keyword evidence="5" id="KW-0998">Cell outer membrane</keyword>
<keyword evidence="4" id="KW-0472">Membrane</keyword>
<dbReference type="GO" id="GO:0009279">
    <property type="term" value="C:cell outer membrane"/>
    <property type="evidence" value="ECO:0007669"/>
    <property type="project" value="UniProtKB-SubCell"/>
</dbReference>
<comment type="subcellular location">
    <subcellularLocation>
        <location evidence="1">Cell outer membrane</location>
    </subcellularLocation>
</comment>
<evidence type="ECO:0000256" key="3">
    <source>
        <dbReference type="ARBA" id="ARBA00022729"/>
    </source>
</evidence>
<accession>A0A4Y4CYF8</accession>
<sequence length="265" mass="28488">MTMTTSRPTSLALVGLLSLLGATSASAAAIDKQTETAIPRTGNLYGLGIGVLPATSGSNELRTMVLPVIQASFADRFYINALRAGVWLVDSDDRRLRIGLAADARFGWDADDSTRTKGMHDRDFSVDIGPALRWQTDYGTLNAQWGFDTGAASKGHSMQLQFVRALIRGPALRLNGLVGLTWNDSRMNNYYFGVTPAEAAPGRPSYRAGAGTQWQAGVNGAWPVGQRGSVLFGLMATRLGNAQAESPIVETRLQPLAYLGYGWTF</sequence>
<proteinExistence type="inferred from homology"/>
<feature type="chain" id="PRO_5021412953" description="Outer membrane scaffolding protein for murein synthesis (MipA/OmpV family)" evidence="6">
    <location>
        <begin position="28"/>
        <end position="265"/>
    </location>
</feature>
<feature type="signal peptide" evidence="6">
    <location>
        <begin position="1"/>
        <end position="27"/>
    </location>
</feature>
<evidence type="ECO:0008006" key="9">
    <source>
        <dbReference type="Google" id="ProtNLM"/>
    </source>
</evidence>
<dbReference type="PANTHER" id="PTHR38776">
    <property type="entry name" value="MLTA-INTERACTING PROTEIN-RELATED"/>
    <property type="match status" value="1"/>
</dbReference>
<keyword evidence="8" id="KW-1185">Reference proteome</keyword>
<keyword evidence="3 6" id="KW-0732">Signal</keyword>
<dbReference type="AlphaFoldDB" id="A0A4Y4CYF8"/>
<evidence type="ECO:0000256" key="6">
    <source>
        <dbReference type="SAM" id="SignalP"/>
    </source>
</evidence>
<name>A0A4Y4CYF8_ZOORA</name>
<evidence type="ECO:0000256" key="1">
    <source>
        <dbReference type="ARBA" id="ARBA00004442"/>
    </source>
</evidence>
<evidence type="ECO:0000256" key="5">
    <source>
        <dbReference type="ARBA" id="ARBA00023237"/>
    </source>
</evidence>
<organism evidence="7 8">
    <name type="scientific">Zoogloea ramigera</name>
    <dbReference type="NCBI Taxonomy" id="350"/>
    <lineage>
        <taxon>Bacteria</taxon>
        <taxon>Pseudomonadati</taxon>
        <taxon>Pseudomonadota</taxon>
        <taxon>Betaproteobacteria</taxon>
        <taxon>Rhodocyclales</taxon>
        <taxon>Zoogloeaceae</taxon>
        <taxon>Zoogloea</taxon>
    </lineage>
</organism>
<evidence type="ECO:0000256" key="2">
    <source>
        <dbReference type="ARBA" id="ARBA00005722"/>
    </source>
</evidence>
<dbReference type="RefSeq" id="WP_218028683.1">
    <property type="nucleotide sequence ID" value="NZ_BJNV01000023.1"/>
</dbReference>
<reference evidence="7 8" key="1">
    <citation type="submission" date="2019-06" db="EMBL/GenBank/DDBJ databases">
        <title>Whole genome shotgun sequence of Zoogloea ramigera NBRC 15342.</title>
        <authorList>
            <person name="Hosoyama A."/>
            <person name="Uohara A."/>
            <person name="Ohji S."/>
            <person name="Ichikawa N."/>
        </authorList>
    </citation>
    <scope>NUCLEOTIDE SEQUENCE [LARGE SCALE GENOMIC DNA]</scope>
    <source>
        <strain evidence="7 8">NBRC 15342</strain>
    </source>
</reference>
<dbReference type="InterPro" id="IPR010583">
    <property type="entry name" value="MipA"/>
</dbReference>
<gene>
    <name evidence="7" type="ORF">ZRA01_16630</name>
</gene>
<dbReference type="EMBL" id="BJNV01000023">
    <property type="protein sequence ID" value="GEC95590.1"/>
    <property type="molecule type" value="Genomic_DNA"/>
</dbReference>
<evidence type="ECO:0000313" key="7">
    <source>
        <dbReference type="EMBL" id="GEC95590.1"/>
    </source>
</evidence>
<evidence type="ECO:0000256" key="4">
    <source>
        <dbReference type="ARBA" id="ARBA00023136"/>
    </source>
</evidence>
<comment type="caution">
    <text evidence="7">The sequence shown here is derived from an EMBL/GenBank/DDBJ whole genome shotgun (WGS) entry which is preliminary data.</text>
</comment>
<dbReference type="PANTHER" id="PTHR38776:SF1">
    <property type="entry name" value="MLTA-INTERACTING PROTEIN-RELATED"/>
    <property type="match status" value="1"/>
</dbReference>